<keyword evidence="3" id="KW-1185">Reference proteome</keyword>
<name>A0ABD1B3K6_CARAN</name>
<accession>A0ABD1B3K6</accession>
<reference evidence="2 3" key="1">
    <citation type="submission" date="2024-04" db="EMBL/GenBank/DDBJ databases">
        <title>Genome assembly C_amara_ONT_v2.</title>
        <authorList>
            <person name="Yant L."/>
            <person name="Moore C."/>
            <person name="Slenker M."/>
        </authorList>
    </citation>
    <scope>NUCLEOTIDE SEQUENCE [LARGE SCALE GENOMIC DNA]</scope>
    <source>
        <tissue evidence="2">Leaf</tissue>
    </source>
</reference>
<dbReference type="AlphaFoldDB" id="A0ABD1B3K6"/>
<dbReference type="Pfam" id="PF13966">
    <property type="entry name" value="zf-RVT"/>
    <property type="match status" value="1"/>
</dbReference>
<comment type="caution">
    <text evidence="2">The sequence shown here is derived from an EMBL/GenBank/DDBJ whole genome shotgun (WGS) entry which is preliminary data.</text>
</comment>
<evidence type="ECO:0000313" key="3">
    <source>
        <dbReference type="Proteomes" id="UP001558713"/>
    </source>
</evidence>
<dbReference type="EMBL" id="JBANAX010000514">
    <property type="protein sequence ID" value="KAL1205651.1"/>
    <property type="molecule type" value="Genomic_DNA"/>
</dbReference>
<dbReference type="Proteomes" id="UP001558713">
    <property type="component" value="Unassembled WGS sequence"/>
</dbReference>
<feature type="domain" description="Reverse transcriptase zinc-binding" evidence="1">
    <location>
        <begin position="140"/>
        <end position="221"/>
    </location>
</feature>
<evidence type="ECO:0000259" key="1">
    <source>
        <dbReference type="Pfam" id="PF13966"/>
    </source>
</evidence>
<sequence>MQLIGSQSFWYISSSYLPGSWMWRRLLKLRHIAISFLFCRIGMGNTCSFWQDNWTGWGPLILLIGQQHTRLTGIPINATISQAIQHGHWLISTRSRNQLISFLRSILPPADSILHPSNRDSFAWTAGLDEANFRIAPARFSSSKTFMALHPHPPKVPWHKSIWFSGRIPKHAFTCWVIARDRLPTRDKIRRFSPQVPSICVLCHSAPETRDHLLFSCPYSHFLLTSALHVIPPDLDFHSILQWLPISTADSSLKLIYHLLFQATAYLLWRERNARIHSMTSRPHSQLLKEIITTVKAKLLALSRSTPPRDPSLLQVWFRLQSSSSHVINPSTFTTSHSF</sequence>
<dbReference type="PANTHER" id="PTHR33116">
    <property type="entry name" value="REVERSE TRANSCRIPTASE ZINC-BINDING DOMAIN-CONTAINING PROTEIN-RELATED-RELATED"/>
    <property type="match status" value="1"/>
</dbReference>
<gene>
    <name evidence="2" type="ORF">V5N11_001354</name>
</gene>
<dbReference type="InterPro" id="IPR026960">
    <property type="entry name" value="RVT-Znf"/>
</dbReference>
<proteinExistence type="predicted"/>
<dbReference type="PANTHER" id="PTHR33116:SF78">
    <property type="entry name" value="OS12G0587133 PROTEIN"/>
    <property type="match status" value="1"/>
</dbReference>
<evidence type="ECO:0000313" key="2">
    <source>
        <dbReference type="EMBL" id="KAL1205651.1"/>
    </source>
</evidence>
<protein>
    <recommendedName>
        <fullName evidence="1">Reverse transcriptase zinc-binding domain-containing protein</fullName>
    </recommendedName>
</protein>
<organism evidence="2 3">
    <name type="scientific">Cardamine amara subsp. amara</name>
    <dbReference type="NCBI Taxonomy" id="228776"/>
    <lineage>
        <taxon>Eukaryota</taxon>
        <taxon>Viridiplantae</taxon>
        <taxon>Streptophyta</taxon>
        <taxon>Embryophyta</taxon>
        <taxon>Tracheophyta</taxon>
        <taxon>Spermatophyta</taxon>
        <taxon>Magnoliopsida</taxon>
        <taxon>eudicotyledons</taxon>
        <taxon>Gunneridae</taxon>
        <taxon>Pentapetalae</taxon>
        <taxon>rosids</taxon>
        <taxon>malvids</taxon>
        <taxon>Brassicales</taxon>
        <taxon>Brassicaceae</taxon>
        <taxon>Cardamineae</taxon>
        <taxon>Cardamine</taxon>
    </lineage>
</organism>